<keyword evidence="2" id="KW-1185">Reference proteome</keyword>
<name>A0ABW1GNN5_9ACTN</name>
<organism evidence="1 2">
    <name type="scientific">Streptomyces pulveraceus</name>
    <dbReference type="NCBI Taxonomy" id="68258"/>
    <lineage>
        <taxon>Bacteria</taxon>
        <taxon>Bacillati</taxon>
        <taxon>Actinomycetota</taxon>
        <taxon>Actinomycetes</taxon>
        <taxon>Kitasatosporales</taxon>
        <taxon>Streptomycetaceae</taxon>
        <taxon>Streptomyces</taxon>
    </lineage>
</organism>
<evidence type="ECO:0000313" key="1">
    <source>
        <dbReference type="EMBL" id="MFC5915430.1"/>
    </source>
</evidence>
<proteinExistence type="predicted"/>
<accession>A0ABW1GNN5</accession>
<protein>
    <submittedName>
        <fullName evidence="1">Uncharacterized protein</fullName>
    </submittedName>
</protein>
<comment type="caution">
    <text evidence="1">The sequence shown here is derived from an EMBL/GenBank/DDBJ whole genome shotgun (WGS) entry which is preliminary data.</text>
</comment>
<sequence>MTAIRDKLVGGRSGPGFGDWVNIFNEAATSRQLKNLPEAHPLNDIRTLLAHADAEKPAKP</sequence>
<gene>
    <name evidence="1" type="ORF">ACFP1B_18705</name>
</gene>
<evidence type="ECO:0000313" key="2">
    <source>
        <dbReference type="Proteomes" id="UP001596200"/>
    </source>
</evidence>
<dbReference type="EMBL" id="JBHSPU010000016">
    <property type="protein sequence ID" value="MFC5915430.1"/>
    <property type="molecule type" value="Genomic_DNA"/>
</dbReference>
<reference evidence="2" key="1">
    <citation type="journal article" date="2019" name="Int. J. Syst. Evol. Microbiol.">
        <title>The Global Catalogue of Microorganisms (GCM) 10K type strain sequencing project: providing services to taxonomists for standard genome sequencing and annotation.</title>
        <authorList>
            <consortium name="The Broad Institute Genomics Platform"/>
            <consortium name="The Broad Institute Genome Sequencing Center for Infectious Disease"/>
            <person name="Wu L."/>
            <person name="Ma J."/>
        </authorList>
    </citation>
    <scope>NUCLEOTIDE SEQUENCE [LARGE SCALE GENOMIC DNA]</scope>
    <source>
        <strain evidence="2">JCM 4147</strain>
    </source>
</reference>
<dbReference type="RefSeq" id="WP_344510950.1">
    <property type="nucleotide sequence ID" value="NZ_BAAATU010000019.1"/>
</dbReference>
<dbReference type="Proteomes" id="UP001596200">
    <property type="component" value="Unassembled WGS sequence"/>
</dbReference>